<feature type="transmembrane region" description="Helical" evidence="8">
    <location>
        <begin position="58"/>
        <end position="78"/>
    </location>
</feature>
<dbReference type="Proteomes" id="UP000033163">
    <property type="component" value="Chromosome I"/>
</dbReference>
<feature type="transmembrane region" description="Helical" evidence="8">
    <location>
        <begin position="29"/>
        <end position="46"/>
    </location>
</feature>
<dbReference type="PATRIC" id="fig|1073571.4.peg.1943"/>
<organism evidence="9 10">
    <name type="scientific">Paenibacillus riograndensis SBR5</name>
    <dbReference type="NCBI Taxonomy" id="1073571"/>
    <lineage>
        <taxon>Bacteria</taxon>
        <taxon>Bacillati</taxon>
        <taxon>Bacillota</taxon>
        <taxon>Bacilli</taxon>
        <taxon>Bacillales</taxon>
        <taxon>Paenibacillaceae</taxon>
        <taxon>Paenibacillus</taxon>
        <taxon>Paenibacillus sonchi group</taxon>
    </lineage>
</organism>
<evidence type="ECO:0000256" key="3">
    <source>
        <dbReference type="ARBA" id="ARBA00022475"/>
    </source>
</evidence>
<dbReference type="Pfam" id="PF00893">
    <property type="entry name" value="Multi_Drug_Res"/>
    <property type="match status" value="1"/>
</dbReference>
<evidence type="ECO:0000256" key="2">
    <source>
        <dbReference type="ARBA" id="ARBA00022448"/>
    </source>
</evidence>
<sequence>MDWLMLIAAGCCEMLGVAMLGKLQRDRTWPTFCLFLLGFGGSLLLLSQAMNTLPMGTAYAVWTGIGASGGAVLGMLLYGEGRELRRIICIVMILGAAVGLKLLG</sequence>
<dbReference type="Gene3D" id="1.10.3730.20">
    <property type="match status" value="1"/>
</dbReference>
<dbReference type="STRING" id="483937.AMQ84_15125"/>
<dbReference type="GO" id="GO:0005886">
    <property type="term" value="C:plasma membrane"/>
    <property type="evidence" value="ECO:0007669"/>
    <property type="project" value="UniProtKB-SubCell"/>
</dbReference>
<evidence type="ECO:0000256" key="4">
    <source>
        <dbReference type="ARBA" id="ARBA00022692"/>
    </source>
</evidence>
<dbReference type="EMBL" id="LN831776">
    <property type="protein sequence ID" value="CQR54262.1"/>
    <property type="molecule type" value="Genomic_DNA"/>
</dbReference>
<dbReference type="InterPro" id="IPR037185">
    <property type="entry name" value="EmrE-like"/>
</dbReference>
<dbReference type="KEGG" id="pri:PRIO_1852"/>
<evidence type="ECO:0000313" key="10">
    <source>
        <dbReference type="Proteomes" id="UP000033163"/>
    </source>
</evidence>
<dbReference type="InterPro" id="IPR000390">
    <property type="entry name" value="Small_drug/metabolite_transptr"/>
</dbReference>
<dbReference type="PANTHER" id="PTHR30561:SF0">
    <property type="entry name" value="GUANIDINIUM EXPORTER"/>
    <property type="match status" value="1"/>
</dbReference>
<evidence type="ECO:0000256" key="7">
    <source>
        <dbReference type="RuleBase" id="RU003942"/>
    </source>
</evidence>
<keyword evidence="4 7" id="KW-0812">Transmembrane</keyword>
<keyword evidence="5 8" id="KW-1133">Transmembrane helix</keyword>
<proteinExistence type="inferred from homology"/>
<keyword evidence="3" id="KW-1003">Cell membrane</keyword>
<accession>A0A0E4HC45</accession>
<evidence type="ECO:0000256" key="6">
    <source>
        <dbReference type="ARBA" id="ARBA00023136"/>
    </source>
</evidence>
<feature type="transmembrane region" description="Helical" evidence="8">
    <location>
        <begin position="84"/>
        <end position="103"/>
    </location>
</feature>
<evidence type="ECO:0000256" key="5">
    <source>
        <dbReference type="ARBA" id="ARBA00022989"/>
    </source>
</evidence>
<evidence type="ECO:0000256" key="8">
    <source>
        <dbReference type="SAM" id="Phobius"/>
    </source>
</evidence>
<evidence type="ECO:0000313" key="9">
    <source>
        <dbReference type="EMBL" id="CQR54262.1"/>
    </source>
</evidence>
<keyword evidence="2" id="KW-0813">Transport</keyword>
<dbReference type="AlphaFoldDB" id="A0A0E4HC45"/>
<dbReference type="InterPro" id="IPR045324">
    <property type="entry name" value="Small_multidrug_res"/>
</dbReference>
<evidence type="ECO:0000256" key="1">
    <source>
        <dbReference type="ARBA" id="ARBA00004651"/>
    </source>
</evidence>
<protein>
    <submittedName>
        <fullName evidence="9">Putative membrane protein</fullName>
    </submittedName>
</protein>
<gene>
    <name evidence="9" type="ORF">PRIO_1852</name>
</gene>
<reference evidence="10" key="1">
    <citation type="submission" date="2015-03" db="EMBL/GenBank/DDBJ databases">
        <authorList>
            <person name="Wibberg D."/>
        </authorList>
    </citation>
    <scope>NUCLEOTIDE SEQUENCE [LARGE SCALE GENOMIC DNA]</scope>
</reference>
<keyword evidence="6 8" id="KW-0472">Membrane</keyword>
<dbReference type="RefSeq" id="WP_020432935.1">
    <property type="nucleotide sequence ID" value="NZ_AGBD01001596.1"/>
</dbReference>
<dbReference type="PANTHER" id="PTHR30561">
    <property type="entry name" value="SMR FAMILY PROTON-DEPENDENT DRUG EFFLUX TRANSPORTER SUGE"/>
    <property type="match status" value="1"/>
</dbReference>
<comment type="similarity">
    <text evidence="7">Belongs to the drug/metabolite transporter (DMT) superfamily. Small multidrug resistance (SMR) (TC 2.A.7.1) family.</text>
</comment>
<name>A0A0E4HC45_9BACL</name>
<comment type="subcellular location">
    <subcellularLocation>
        <location evidence="1 7">Cell membrane</location>
        <topology evidence="1 7">Multi-pass membrane protein</topology>
    </subcellularLocation>
</comment>
<dbReference type="GO" id="GO:0022857">
    <property type="term" value="F:transmembrane transporter activity"/>
    <property type="evidence" value="ECO:0007669"/>
    <property type="project" value="InterPro"/>
</dbReference>
<dbReference type="SUPFAM" id="SSF103481">
    <property type="entry name" value="Multidrug resistance efflux transporter EmrE"/>
    <property type="match status" value="1"/>
</dbReference>
<dbReference type="HOGENOM" id="CLU_133067_1_2_9"/>